<keyword evidence="2" id="KW-1185">Reference proteome</keyword>
<dbReference type="RefSeq" id="WP_006148498.1">
    <property type="nucleotide sequence ID" value="NZ_AJTA01000044.1"/>
</dbReference>
<dbReference type="Proteomes" id="UP000002815">
    <property type="component" value="Unassembled WGS sequence"/>
</dbReference>
<comment type="caution">
    <text evidence="1">The sequence shown here is derived from an EMBL/GenBank/DDBJ whole genome shotgun (WGS) entry which is preliminary data.</text>
</comment>
<organism evidence="1 2">
    <name type="scientific">Streptococcus infantis ATCC 700779</name>
    <dbReference type="NCBI Taxonomy" id="889204"/>
    <lineage>
        <taxon>Bacteria</taxon>
        <taxon>Bacillati</taxon>
        <taxon>Bacillota</taxon>
        <taxon>Bacilli</taxon>
        <taxon>Lactobacillales</taxon>
        <taxon>Streptococcaceae</taxon>
        <taxon>Streptococcus</taxon>
    </lineage>
</organism>
<evidence type="ECO:0000313" key="2">
    <source>
        <dbReference type="Proteomes" id="UP000002815"/>
    </source>
</evidence>
<accession>E8K012</accession>
<sequence>MAIDGVKIIDSDQGYDIYNEVVGRYSDGEQVANIIKDILDEEKDYCQTDFFTEIYWTALAYSLWKIGHLTGDIRDKTLELIKKGPDPFWLEIDSKALKQRQKVFEKLAVQLQTENPRPLKVPKAKAKRKPYFEEGDILAVKFEDEYGLVFVSMVEQSPRKLEYHLACTRLLQTKKPTIDDFLTSQISCKMDNTKFALDTDCWFNHKDLGQLLENIEKIGQVKLSPFSLWMLAPAHNLEDIYEEITRDKDSSRLRFIETYKLVDDIFSV</sequence>
<dbReference type="AlphaFoldDB" id="E8K012"/>
<dbReference type="eggNOG" id="ENOG502Z86A">
    <property type="taxonomic scope" value="Bacteria"/>
</dbReference>
<protein>
    <submittedName>
        <fullName evidence="1">Uncharacterized protein</fullName>
    </submittedName>
</protein>
<reference evidence="1 2" key="1">
    <citation type="submission" date="2010-12" db="EMBL/GenBank/DDBJ databases">
        <authorList>
            <person name="Muzny D."/>
            <person name="Qin X."/>
            <person name="Deng J."/>
            <person name="Jiang H."/>
            <person name="Liu Y."/>
            <person name="Qu J."/>
            <person name="Song X.-Z."/>
            <person name="Zhang L."/>
            <person name="Thornton R."/>
            <person name="Coyle M."/>
            <person name="Francisco L."/>
            <person name="Jackson L."/>
            <person name="Javaid M."/>
            <person name="Korchina V."/>
            <person name="Kovar C."/>
            <person name="Mata R."/>
            <person name="Mathew T."/>
            <person name="Ngo R."/>
            <person name="Nguyen L."/>
            <person name="Nguyen N."/>
            <person name="Okwuonu G."/>
            <person name="Ongeri F."/>
            <person name="Pham C."/>
            <person name="Simmons D."/>
            <person name="Wilczek-Boney K."/>
            <person name="Hale W."/>
            <person name="Jakkamsetti A."/>
            <person name="Pham P."/>
            <person name="Ruth R."/>
            <person name="San Lucas F."/>
            <person name="Warren J."/>
            <person name="Zhang J."/>
            <person name="Zhao Z."/>
            <person name="Zhou C."/>
            <person name="Zhu D."/>
            <person name="Lee S."/>
            <person name="Bess C."/>
            <person name="Blankenburg K."/>
            <person name="Forbes L."/>
            <person name="Fu Q."/>
            <person name="Gubbala S."/>
            <person name="Hirani K."/>
            <person name="Jayaseelan J.C."/>
            <person name="Lara F."/>
            <person name="Munidasa M."/>
            <person name="Palculict T."/>
            <person name="Patil S."/>
            <person name="Pu L.-L."/>
            <person name="Saada N."/>
            <person name="Tang L."/>
            <person name="Weissenberger G."/>
            <person name="Zhu Y."/>
            <person name="Hemphill L."/>
            <person name="Shang Y."/>
            <person name="Youmans B."/>
            <person name="Ayvaz T."/>
            <person name="Ross M."/>
            <person name="Santibanez J."/>
            <person name="Aqrawi P."/>
            <person name="Gross S."/>
            <person name="Joshi V."/>
            <person name="Fowler G."/>
            <person name="Nazareth L."/>
            <person name="Reid J."/>
            <person name="Worley K."/>
            <person name="Petrosino J."/>
            <person name="Highlander S."/>
            <person name="Gibbs R."/>
        </authorList>
    </citation>
    <scope>NUCLEOTIDE SEQUENCE [LARGE SCALE GENOMIC DNA]</scope>
    <source>
        <strain evidence="1 2">ATCC 700779</strain>
    </source>
</reference>
<name>E8K012_9STRE</name>
<dbReference type="HOGENOM" id="CLU_091310_0_0_9"/>
<gene>
    <name evidence="1" type="ORF">HMPREF9423_0825</name>
</gene>
<evidence type="ECO:0000313" key="1">
    <source>
        <dbReference type="EMBL" id="EFX36818.1"/>
    </source>
</evidence>
<dbReference type="EMBL" id="AEVD01000006">
    <property type="protein sequence ID" value="EFX36818.1"/>
    <property type="molecule type" value="Genomic_DNA"/>
</dbReference>
<dbReference type="GeneID" id="29748031"/>
<proteinExistence type="predicted"/>
<dbReference type="PATRIC" id="fig|889204.5.peg.1581"/>